<name>A0AAU7CF15_9BACT</name>
<reference evidence="2" key="1">
    <citation type="submission" date="2024-05" db="EMBL/GenBank/DDBJ databases">
        <title>Planctomycetes of the genus Singulisphaera possess chitinolytic capabilities.</title>
        <authorList>
            <person name="Ivanova A."/>
        </authorList>
    </citation>
    <scope>NUCLEOTIDE SEQUENCE</scope>
    <source>
        <strain evidence="2">Ch08T</strain>
    </source>
</reference>
<dbReference type="CDD" id="cd00009">
    <property type="entry name" value="AAA"/>
    <property type="match status" value="1"/>
</dbReference>
<protein>
    <submittedName>
        <fullName evidence="2">AAA family ATPase</fullName>
    </submittedName>
</protein>
<proteinExistence type="predicted"/>
<organism evidence="2">
    <name type="scientific">Singulisphaera sp. Ch08</name>
    <dbReference type="NCBI Taxonomy" id="3120278"/>
    <lineage>
        <taxon>Bacteria</taxon>
        <taxon>Pseudomonadati</taxon>
        <taxon>Planctomycetota</taxon>
        <taxon>Planctomycetia</taxon>
        <taxon>Isosphaerales</taxon>
        <taxon>Isosphaeraceae</taxon>
        <taxon>Singulisphaera</taxon>
    </lineage>
</organism>
<dbReference type="InterPro" id="IPR045427">
    <property type="entry name" value="MoxR"/>
</dbReference>
<dbReference type="Gene3D" id="3.40.50.300">
    <property type="entry name" value="P-loop containing nucleotide triphosphate hydrolases"/>
    <property type="match status" value="1"/>
</dbReference>
<evidence type="ECO:0000259" key="1">
    <source>
        <dbReference type="SMART" id="SM00382"/>
    </source>
</evidence>
<dbReference type="Pfam" id="PF20030">
    <property type="entry name" value="bpMoxR"/>
    <property type="match status" value="1"/>
</dbReference>
<dbReference type="PANTHER" id="PTHR32204">
    <property type="entry name" value="ATPASE RAVA"/>
    <property type="match status" value="1"/>
</dbReference>
<evidence type="ECO:0000313" key="2">
    <source>
        <dbReference type="EMBL" id="XBH03512.1"/>
    </source>
</evidence>
<dbReference type="PANTHER" id="PTHR32204:SF0">
    <property type="entry name" value="ATPASE RAVA"/>
    <property type="match status" value="1"/>
</dbReference>
<dbReference type="InterPro" id="IPR027417">
    <property type="entry name" value="P-loop_NTPase"/>
</dbReference>
<dbReference type="Pfam" id="PF17868">
    <property type="entry name" value="AAA_lid_8"/>
    <property type="match status" value="1"/>
</dbReference>
<dbReference type="SUPFAM" id="SSF52540">
    <property type="entry name" value="P-loop containing nucleoside triphosphate hydrolases"/>
    <property type="match status" value="1"/>
</dbReference>
<feature type="domain" description="AAA+ ATPase" evidence="1">
    <location>
        <begin position="37"/>
        <end position="179"/>
    </location>
</feature>
<dbReference type="AlphaFoldDB" id="A0AAU7CF15"/>
<dbReference type="SMART" id="SM00382">
    <property type="entry name" value="AAA"/>
    <property type="match status" value="1"/>
</dbReference>
<dbReference type="InterPro" id="IPR041538">
    <property type="entry name" value="RavA-like_AAA_lid"/>
</dbReference>
<dbReference type="InterPro" id="IPR003593">
    <property type="entry name" value="AAA+_ATPase"/>
</dbReference>
<dbReference type="RefSeq" id="WP_406696246.1">
    <property type="nucleotide sequence ID" value="NZ_CP155447.1"/>
</dbReference>
<dbReference type="EMBL" id="CP155447">
    <property type="protein sequence ID" value="XBH03512.1"/>
    <property type="molecule type" value="Genomic_DNA"/>
</dbReference>
<accession>A0AAU7CF15</accession>
<dbReference type="InterPro" id="IPR050513">
    <property type="entry name" value="RavA_ATPases"/>
</dbReference>
<gene>
    <name evidence="2" type="ORF">V5E97_35190</name>
</gene>
<sequence length="375" mass="41982">MTDDPAARLRHEVVDVLKGRFVGRDEVIDLIALAVVAGEHLFLHGPPGTAKSALIRQFAATVQGRYFEYLLTRFSEPNEVFGPIDLVRLREGTVATVTTGMLPEAEFVFLDELFNANSAILNNLLSVLNERIYRRGAETHRLPMLSLFSASNHLPEDEALRALFDRFLLRCHVDNLKRDAMPRLLTAGWEMERFQGTDASISAADLRSLSRRIYDIDLSKITEPYSELIFKVRDLGIMVSDRRAVKVLKLVAASAVLCGRHVALISDFWPLRYVWDREEQIGPLAALVEAVIEPHLGGERAHPLATIPERLDGEAIARQLDTISAAMEQGSLTLTATARFRERVADLGDRSAWLADESTRRHLLERTAQLLGRLG</sequence>